<protein>
    <submittedName>
        <fullName evidence="3">DUF1097 domain-containing protein</fullName>
    </submittedName>
</protein>
<keyword evidence="1" id="KW-0812">Transmembrane</keyword>
<proteinExistence type="predicted"/>
<dbReference type="EMBL" id="QICS01000011">
    <property type="protein sequence ID" value="PXV86855.1"/>
    <property type="molecule type" value="Genomic_DNA"/>
</dbReference>
<dbReference type="EMBL" id="NOKA02000031">
    <property type="protein sequence ID" value="RDY30655.1"/>
    <property type="molecule type" value="Genomic_DNA"/>
</dbReference>
<sequence>MNKKTLNLVIWATWIALLALMIQIIDQLIGTKMPIGHTGAWIAFQSWAVYFLGGCTPKGGFKGFISYVVGITTGIVIFELAGILSFAGAFWCVPIAIFIPVIPVMCFEKIPVLDYIPAIFIGCGAFFGIMNYVPDATYAGAAAYELIFCALGLIFGWIAITGKGIIDKRIPVKK</sequence>
<keyword evidence="4" id="KW-1185">Reference proteome</keyword>
<evidence type="ECO:0000256" key="1">
    <source>
        <dbReference type="SAM" id="Phobius"/>
    </source>
</evidence>
<evidence type="ECO:0000313" key="2">
    <source>
        <dbReference type="EMBL" id="PXV86855.1"/>
    </source>
</evidence>
<organism evidence="2 5">
    <name type="scientific">Lachnotalea glycerini</name>
    <dbReference type="NCBI Taxonomy" id="1763509"/>
    <lineage>
        <taxon>Bacteria</taxon>
        <taxon>Bacillati</taxon>
        <taxon>Bacillota</taxon>
        <taxon>Clostridia</taxon>
        <taxon>Lachnospirales</taxon>
        <taxon>Lachnospiraceae</taxon>
        <taxon>Lachnotalea</taxon>
    </lineage>
</organism>
<name>A0A255I6P9_9FIRM</name>
<feature type="transmembrane region" description="Helical" evidence="1">
    <location>
        <begin position="112"/>
        <end position="132"/>
    </location>
</feature>
<dbReference type="Proteomes" id="UP000247523">
    <property type="component" value="Unassembled WGS sequence"/>
</dbReference>
<dbReference type="OrthoDB" id="2063545at2"/>
<dbReference type="AlphaFoldDB" id="A0A255I6P9"/>
<keyword evidence="1" id="KW-0472">Membrane</keyword>
<dbReference type="Proteomes" id="UP000216411">
    <property type="component" value="Unassembled WGS sequence"/>
</dbReference>
<feature type="transmembrane region" description="Helical" evidence="1">
    <location>
        <begin position="7"/>
        <end position="29"/>
    </location>
</feature>
<feature type="transmembrane region" description="Helical" evidence="1">
    <location>
        <begin position="138"/>
        <end position="160"/>
    </location>
</feature>
<gene>
    <name evidence="2" type="ORF">C8E03_11155</name>
    <name evidence="3" type="ORF">CG710_013500</name>
</gene>
<feature type="transmembrane region" description="Helical" evidence="1">
    <location>
        <begin position="88"/>
        <end position="107"/>
    </location>
</feature>
<dbReference type="RefSeq" id="WP_094378377.1">
    <property type="nucleotide sequence ID" value="NZ_NOKA02000031.1"/>
</dbReference>
<reference evidence="2 5" key="2">
    <citation type="submission" date="2018-05" db="EMBL/GenBank/DDBJ databases">
        <title>Genomic Encyclopedia of Type Strains, Phase IV (KMG-IV): sequencing the most valuable type-strain genomes for metagenomic binning, comparative biology and taxonomic classification.</title>
        <authorList>
            <person name="Goeker M."/>
        </authorList>
    </citation>
    <scope>NUCLEOTIDE SEQUENCE [LARGE SCALE GENOMIC DNA]</scope>
    <source>
        <strain evidence="2 5">DSM 28816</strain>
    </source>
</reference>
<reference evidence="3" key="3">
    <citation type="submission" date="2018-07" db="EMBL/GenBank/DDBJ databases">
        <authorList>
            <person name="Quirk P.G."/>
            <person name="Krulwich T.A."/>
        </authorList>
    </citation>
    <scope>NUCLEOTIDE SEQUENCE</scope>
    <source>
        <strain evidence="3">CCRI-19302</strain>
    </source>
</reference>
<evidence type="ECO:0000313" key="4">
    <source>
        <dbReference type="Proteomes" id="UP000216411"/>
    </source>
</evidence>
<dbReference type="Pfam" id="PF06496">
    <property type="entry name" value="DUF1097"/>
    <property type="match status" value="1"/>
</dbReference>
<comment type="caution">
    <text evidence="2">The sequence shown here is derived from an EMBL/GenBank/DDBJ whole genome shotgun (WGS) entry which is preliminary data.</text>
</comment>
<reference evidence="3 4" key="1">
    <citation type="journal article" date="2017" name="Genome Announc.">
        <title>Draft Genome Sequence of a Sporulating and Motile Strain of Lachnotalea glycerini Isolated from Water in Quebec City, Canada.</title>
        <authorList>
            <person name="Maheux A.F."/>
            <person name="Boudreau D.K."/>
            <person name="Berube E."/>
            <person name="Boissinot M."/>
            <person name="Raymond F."/>
            <person name="Brodeur S."/>
            <person name="Corbeil J."/>
            <person name="Isabel S."/>
            <person name="Omar R.F."/>
            <person name="Bergeron M.G."/>
        </authorList>
    </citation>
    <scope>NUCLEOTIDE SEQUENCE [LARGE SCALE GENOMIC DNA]</scope>
    <source>
        <strain evidence="3 4">CCRI-19302</strain>
    </source>
</reference>
<evidence type="ECO:0000313" key="5">
    <source>
        <dbReference type="Proteomes" id="UP000247523"/>
    </source>
</evidence>
<accession>A0A255I6P9</accession>
<feature type="transmembrane region" description="Helical" evidence="1">
    <location>
        <begin position="64"/>
        <end position="82"/>
    </location>
</feature>
<evidence type="ECO:0000313" key="3">
    <source>
        <dbReference type="EMBL" id="RDY30655.1"/>
    </source>
</evidence>
<keyword evidence="1" id="KW-1133">Transmembrane helix</keyword>
<feature type="transmembrane region" description="Helical" evidence="1">
    <location>
        <begin position="35"/>
        <end position="52"/>
    </location>
</feature>
<dbReference type="InterPro" id="IPR009476">
    <property type="entry name" value="DUF1097"/>
</dbReference>